<dbReference type="Pfam" id="PF00172">
    <property type="entry name" value="Zn_clus"/>
    <property type="match status" value="1"/>
</dbReference>
<dbReference type="GO" id="GO:0006351">
    <property type="term" value="P:DNA-templated transcription"/>
    <property type="evidence" value="ECO:0007669"/>
    <property type="project" value="InterPro"/>
</dbReference>
<accession>A0AAD9AXF6</accession>
<evidence type="ECO:0000256" key="1">
    <source>
        <dbReference type="ARBA" id="ARBA00007865"/>
    </source>
</evidence>
<feature type="region of interest" description="Disordered" evidence="4">
    <location>
        <begin position="389"/>
        <end position="426"/>
    </location>
</feature>
<evidence type="ECO:0000256" key="4">
    <source>
        <dbReference type="SAM" id="MobiDB-lite"/>
    </source>
</evidence>
<dbReference type="GO" id="GO:0000981">
    <property type="term" value="F:DNA-binding transcription factor activity, RNA polymerase II-specific"/>
    <property type="evidence" value="ECO:0007669"/>
    <property type="project" value="InterPro"/>
</dbReference>
<protein>
    <submittedName>
        <fullName evidence="7">Zn 2cys6 transcription factor</fullName>
    </submittedName>
</protein>
<proteinExistence type="inferred from homology"/>
<dbReference type="SMART" id="SM00906">
    <property type="entry name" value="Fungal_trans"/>
    <property type="match status" value="1"/>
</dbReference>
<reference evidence="7" key="1">
    <citation type="submission" date="2023-01" db="EMBL/GenBank/DDBJ databases">
        <title>Colletotrichum chrysophilum M932 genome sequence.</title>
        <authorList>
            <person name="Baroncelli R."/>
        </authorList>
    </citation>
    <scope>NUCLEOTIDE SEQUENCE</scope>
    <source>
        <strain evidence="7">M932</strain>
    </source>
</reference>
<evidence type="ECO:0000256" key="2">
    <source>
        <dbReference type="ARBA" id="ARBA00022723"/>
    </source>
</evidence>
<dbReference type="GO" id="GO:0003677">
    <property type="term" value="F:DNA binding"/>
    <property type="evidence" value="ECO:0007669"/>
    <property type="project" value="InterPro"/>
</dbReference>
<dbReference type="AlphaFoldDB" id="A0AAD9AXF6"/>
<keyword evidence="8" id="KW-1185">Reference proteome</keyword>
<evidence type="ECO:0000256" key="5">
    <source>
        <dbReference type="SAM" id="SignalP"/>
    </source>
</evidence>
<dbReference type="SMART" id="SM00066">
    <property type="entry name" value="GAL4"/>
    <property type="match status" value="1"/>
</dbReference>
<dbReference type="InterPro" id="IPR001138">
    <property type="entry name" value="Zn2Cys6_DnaBD"/>
</dbReference>
<dbReference type="GO" id="GO:0004061">
    <property type="term" value="F:arylformamidase activity"/>
    <property type="evidence" value="ECO:0007669"/>
    <property type="project" value="InterPro"/>
</dbReference>
<keyword evidence="3" id="KW-0539">Nucleus</keyword>
<dbReference type="Pfam" id="PF04082">
    <property type="entry name" value="Fungal_trans"/>
    <property type="match status" value="1"/>
</dbReference>
<keyword evidence="5" id="KW-0732">Signal</keyword>
<organism evidence="7 8">
    <name type="scientific">Colletotrichum chrysophilum</name>
    <dbReference type="NCBI Taxonomy" id="1836956"/>
    <lineage>
        <taxon>Eukaryota</taxon>
        <taxon>Fungi</taxon>
        <taxon>Dikarya</taxon>
        <taxon>Ascomycota</taxon>
        <taxon>Pezizomycotina</taxon>
        <taxon>Sordariomycetes</taxon>
        <taxon>Hypocreomycetidae</taxon>
        <taxon>Glomerellales</taxon>
        <taxon>Glomerellaceae</taxon>
        <taxon>Colletotrichum</taxon>
        <taxon>Colletotrichum gloeosporioides species complex</taxon>
    </lineage>
</organism>
<dbReference type="SUPFAM" id="SSF102198">
    <property type="entry name" value="Putative cyclase"/>
    <property type="match status" value="1"/>
</dbReference>
<dbReference type="SUPFAM" id="SSF57701">
    <property type="entry name" value="Zn2/Cys6 DNA-binding domain"/>
    <property type="match status" value="1"/>
</dbReference>
<evidence type="ECO:0000313" key="8">
    <source>
        <dbReference type="Proteomes" id="UP001243330"/>
    </source>
</evidence>
<dbReference type="Proteomes" id="UP001243330">
    <property type="component" value="Unassembled WGS sequence"/>
</dbReference>
<dbReference type="InterPro" id="IPR007219">
    <property type="entry name" value="XnlR_reg_dom"/>
</dbReference>
<feature type="signal peptide" evidence="5">
    <location>
        <begin position="1"/>
        <end position="19"/>
    </location>
</feature>
<name>A0AAD9AXF6_9PEZI</name>
<dbReference type="Pfam" id="PF04199">
    <property type="entry name" value="Cyclase"/>
    <property type="match status" value="1"/>
</dbReference>
<dbReference type="Gene3D" id="4.10.240.10">
    <property type="entry name" value="Zn(2)-C6 fungal-type DNA-binding domain"/>
    <property type="match status" value="1"/>
</dbReference>
<dbReference type="PANTHER" id="PTHR34861:SF11">
    <property type="entry name" value="CYCLASE"/>
    <property type="match status" value="1"/>
</dbReference>
<evidence type="ECO:0000259" key="6">
    <source>
        <dbReference type="PROSITE" id="PS50048"/>
    </source>
</evidence>
<dbReference type="Gene3D" id="3.50.30.50">
    <property type="entry name" value="Putative cyclase"/>
    <property type="match status" value="1"/>
</dbReference>
<dbReference type="GO" id="GO:0019441">
    <property type="term" value="P:L-tryptophan catabolic process to kynurenine"/>
    <property type="evidence" value="ECO:0007669"/>
    <property type="project" value="InterPro"/>
</dbReference>
<comment type="caution">
    <text evidence="7">The sequence shown here is derived from an EMBL/GenBank/DDBJ whole genome shotgun (WGS) entry which is preliminary data.</text>
</comment>
<dbReference type="PROSITE" id="PS50048">
    <property type="entry name" value="ZN2_CY6_FUNGAL_2"/>
    <property type="match status" value="1"/>
</dbReference>
<dbReference type="PROSITE" id="PS00463">
    <property type="entry name" value="ZN2_CY6_FUNGAL_1"/>
    <property type="match status" value="1"/>
</dbReference>
<comment type="similarity">
    <text evidence="1">Belongs to the Cyclase 1 superfamily.</text>
</comment>
<dbReference type="EMBL" id="JAQOWY010000024">
    <property type="protein sequence ID" value="KAK1855202.1"/>
    <property type="molecule type" value="Genomic_DNA"/>
</dbReference>
<sequence length="1045" mass="117531">MASVFMLIVFLTITSLSSSHPVLEMGKRASVNVSFDELPLEPSDPKYSAWGLWGKNDQLGRTNLITAEVTRQAAVSNIRTGEVVPLNLPLDQPLRPMNPARAKLKHNIIVKEVSNDDEMSTNTQASTHWDGPRHMPYLEGRKFYNHITQNDISGPYNNTRIGIQNLAEHPIASRGVLLDWADYAADKNISYNAFDSFEIPYTDLQIIADSHEIKFQEGDILLIRSGYQLQYEALNETEKDQMGLREGADRKYMGVAGSVDSARWHWEAGFAAVAGDTNAYESWPPVTEGGRLKLHEKHCFRIIDTVHVTGVVLMESPQRQVLRPTCARCRMRKVRCDGQMPRCGPCEQANVDCLVAGVSSSSPYNRSYVESLQERVRELQKQEQEVKALLDSKRKEGGRPTAAEDLSPGNHDMRSHWPDASPNEIGAPTNEHGMGFIDLIFAKIKTEVAKSNSLFETYTRRSLSRYPYIEGHVVEGLRIKALQTIASPETSISPEESFRAYAIMATGAVYRNQELCVQNIENDEQGLVSPNDLFAVAMRDISQVNLLHGITGIQNLLLITRYRLFQAIGASLWDLTFLCLRACVACNFHLRPMQRVPAFEEQMQRRVFWQCYGVDRYVSTTLGRPFGIADDDITVALPANLDDADLKDAQVLLPYASLDELVQNRNPSNTLKKMSLAISHFQLRQISSRAFRDFGRLRHVVTKHNHPSADDSGRKSVTIKTEVWKLYYNHLKELLDWKSRSRQYQQKRIGSTSNDSSFLNDGRWIDLHFHQEQLFLICLSMKSTPATSEFIEPIDLIDELYDAGSNVITLYSELAGDAKVEPTAGRLYRVLTAGFSILYTIIMEFQTRSDGSARKDRTPSLYKEPSPRGRLVECKAMLRLCTRTMSRMAEQVTSQQLIPKYVGYFDLLCREVLRVVSREGEVYSGRQLTATSANGSNAAQLNSNEMYPIEVSPGCFSDDLITAQLACHLPTEHLQPCYCAVYEDPQAQPAGSVPATWLNATHNGVGFDGSDFDLGSFVAEWNDSTVWEALFGDCQSQADTNFILM</sequence>
<evidence type="ECO:0000313" key="7">
    <source>
        <dbReference type="EMBL" id="KAK1855202.1"/>
    </source>
</evidence>
<gene>
    <name evidence="7" type="ORF">CCHR01_02104</name>
</gene>
<keyword evidence="2" id="KW-0479">Metal-binding</keyword>
<dbReference type="InterPro" id="IPR037175">
    <property type="entry name" value="KFase_sf"/>
</dbReference>
<dbReference type="PANTHER" id="PTHR34861">
    <property type="match status" value="1"/>
</dbReference>
<dbReference type="GO" id="GO:0008270">
    <property type="term" value="F:zinc ion binding"/>
    <property type="evidence" value="ECO:0007669"/>
    <property type="project" value="InterPro"/>
</dbReference>
<feature type="domain" description="Zn(2)-C6 fungal-type" evidence="6">
    <location>
        <begin position="325"/>
        <end position="355"/>
    </location>
</feature>
<evidence type="ECO:0000256" key="3">
    <source>
        <dbReference type="ARBA" id="ARBA00023242"/>
    </source>
</evidence>
<dbReference type="InterPro" id="IPR007325">
    <property type="entry name" value="KFase/CYL"/>
</dbReference>
<feature type="compositionally biased region" description="Basic and acidic residues" evidence="4">
    <location>
        <begin position="389"/>
        <end position="398"/>
    </location>
</feature>
<dbReference type="CDD" id="cd12148">
    <property type="entry name" value="fungal_TF_MHR"/>
    <property type="match status" value="1"/>
</dbReference>
<dbReference type="InterPro" id="IPR036864">
    <property type="entry name" value="Zn2-C6_fun-type_DNA-bd_sf"/>
</dbReference>
<feature type="chain" id="PRO_5042179806" evidence="5">
    <location>
        <begin position="20"/>
        <end position="1045"/>
    </location>
</feature>
<dbReference type="CDD" id="cd00067">
    <property type="entry name" value="GAL4"/>
    <property type="match status" value="1"/>
</dbReference>